<comment type="caution">
    <text evidence="3">The sequence shown here is derived from an EMBL/GenBank/DDBJ whole genome shotgun (WGS) entry which is preliminary data.</text>
</comment>
<keyword evidence="2" id="KW-0472">Membrane</keyword>
<keyword evidence="2" id="KW-1133">Transmembrane helix</keyword>
<dbReference type="InterPro" id="IPR036259">
    <property type="entry name" value="MFS_trans_sf"/>
</dbReference>
<accession>A0ABT7KZX5</accession>
<dbReference type="InterPro" id="IPR019277">
    <property type="entry name" value="DUF2304"/>
</dbReference>
<evidence type="ECO:0000313" key="4">
    <source>
        <dbReference type="Proteomes" id="UP001235343"/>
    </source>
</evidence>
<feature type="transmembrane region" description="Helical" evidence="2">
    <location>
        <begin position="6"/>
        <end position="24"/>
    </location>
</feature>
<proteinExistence type="predicted"/>
<keyword evidence="2" id="KW-0812">Transmembrane</keyword>
<evidence type="ECO:0000313" key="3">
    <source>
        <dbReference type="EMBL" id="MDL4839111.1"/>
    </source>
</evidence>
<feature type="transmembrane region" description="Helical" evidence="2">
    <location>
        <begin position="65"/>
        <end position="88"/>
    </location>
</feature>
<dbReference type="Pfam" id="PF10066">
    <property type="entry name" value="DUF2304"/>
    <property type="match status" value="1"/>
</dbReference>
<protein>
    <submittedName>
        <fullName evidence="3">DUF2304 domain-containing protein</fullName>
    </submittedName>
</protein>
<evidence type="ECO:0000256" key="2">
    <source>
        <dbReference type="SAM" id="Phobius"/>
    </source>
</evidence>
<sequence length="127" mass="14703">METVQLISIISASLFLAIVVTLTARNRLNDQQAFMWMVFAIGALLVALFLPWLNKLATTLGVSYMPTLVFMSAFFIVLSLLIFHTIVISKQQEKVKRLVQEVAFLSKEFEDYKKETDTWKEKENEFY</sequence>
<reference evidence="3 4" key="1">
    <citation type="submission" date="2023-06" db="EMBL/GenBank/DDBJ databases">
        <title>Aquibacillus rhizosphaerae LR5S19.</title>
        <authorList>
            <person name="Sun J.-Q."/>
        </authorList>
    </citation>
    <scope>NUCLEOTIDE SEQUENCE [LARGE SCALE GENOMIC DNA]</scope>
    <source>
        <strain evidence="3 4">LR5S19</strain>
    </source>
</reference>
<keyword evidence="1" id="KW-0175">Coiled coil</keyword>
<dbReference type="SUPFAM" id="SSF103473">
    <property type="entry name" value="MFS general substrate transporter"/>
    <property type="match status" value="1"/>
</dbReference>
<name>A0ABT7KZX5_9BACI</name>
<organism evidence="3 4">
    <name type="scientific">Aquibacillus rhizosphaerae</name>
    <dbReference type="NCBI Taxonomy" id="3051431"/>
    <lineage>
        <taxon>Bacteria</taxon>
        <taxon>Bacillati</taxon>
        <taxon>Bacillota</taxon>
        <taxon>Bacilli</taxon>
        <taxon>Bacillales</taxon>
        <taxon>Bacillaceae</taxon>
        <taxon>Aquibacillus</taxon>
    </lineage>
</organism>
<feature type="transmembrane region" description="Helical" evidence="2">
    <location>
        <begin position="33"/>
        <end position="53"/>
    </location>
</feature>
<evidence type="ECO:0000256" key="1">
    <source>
        <dbReference type="SAM" id="Coils"/>
    </source>
</evidence>
<dbReference type="EMBL" id="JASTZU010000009">
    <property type="protein sequence ID" value="MDL4839111.1"/>
    <property type="molecule type" value="Genomic_DNA"/>
</dbReference>
<dbReference type="Proteomes" id="UP001235343">
    <property type="component" value="Unassembled WGS sequence"/>
</dbReference>
<gene>
    <name evidence="3" type="ORF">QQS35_01365</name>
</gene>
<keyword evidence="4" id="KW-1185">Reference proteome</keyword>
<feature type="coiled-coil region" evidence="1">
    <location>
        <begin position="88"/>
        <end position="115"/>
    </location>
</feature>
<dbReference type="RefSeq" id="WP_285929931.1">
    <property type="nucleotide sequence ID" value="NZ_JASTZU010000009.1"/>
</dbReference>